<keyword evidence="5 9" id="KW-0220">Diaminopimelate biosynthesis</keyword>
<dbReference type="SUPFAM" id="SSF55347">
    <property type="entry name" value="Glyceraldehyde-3-phosphate dehydrogenase-like, C-terminal domain"/>
    <property type="match status" value="1"/>
</dbReference>
<feature type="binding site" evidence="9">
    <location>
        <begin position="98"/>
        <end position="101"/>
    </location>
    <ligand>
        <name>NAD(+)</name>
        <dbReference type="ChEBI" id="CHEBI:57540"/>
    </ligand>
</feature>
<dbReference type="InterPro" id="IPR000846">
    <property type="entry name" value="DapB_N"/>
</dbReference>
<feature type="active site" description="Proton donor" evidence="9">
    <location>
        <position position="134"/>
    </location>
</feature>
<comment type="subunit">
    <text evidence="9">Homotetramer.</text>
</comment>
<evidence type="ECO:0000256" key="3">
    <source>
        <dbReference type="ARBA" id="ARBA00022605"/>
    </source>
</evidence>
<feature type="binding site" evidence="9">
    <location>
        <begin position="140"/>
        <end position="141"/>
    </location>
    <ligand>
        <name>(S)-2,3,4,5-tetrahydrodipicolinate</name>
        <dbReference type="ChEBI" id="CHEBI:16845"/>
    </ligand>
</feature>
<dbReference type="Pfam" id="PF05173">
    <property type="entry name" value="DapB_C"/>
    <property type="match status" value="1"/>
</dbReference>
<feature type="domain" description="Dihydrodipicolinate reductase C-terminal" evidence="12">
    <location>
        <begin position="104"/>
        <end position="234"/>
    </location>
</feature>
<comment type="pathway">
    <text evidence="9">Amino-acid biosynthesis; L-lysine biosynthesis via DAP pathway; (S)-tetrahydrodipicolinate from L-aspartate: step 4/4.</text>
</comment>
<dbReference type="HAMAP" id="MF_00102">
    <property type="entry name" value="DapB"/>
    <property type="match status" value="1"/>
</dbReference>
<feature type="domain" description="Dihydrodipicolinate reductase N-terminal" evidence="11">
    <location>
        <begin position="34"/>
        <end position="101"/>
    </location>
</feature>
<keyword evidence="7 9" id="KW-0520">NAD</keyword>
<dbReference type="UniPathway" id="UPA00034">
    <property type="reaction ID" value="UER00018"/>
</dbReference>
<comment type="catalytic activity">
    <reaction evidence="9">
        <text>(S)-2,3,4,5-tetrahydrodipicolinate + NAD(+) + H2O = (2S,4S)-4-hydroxy-2,3,4,5-tetrahydrodipicolinate + NADH + H(+)</text>
        <dbReference type="Rhea" id="RHEA:35323"/>
        <dbReference type="ChEBI" id="CHEBI:15377"/>
        <dbReference type="ChEBI" id="CHEBI:15378"/>
        <dbReference type="ChEBI" id="CHEBI:16845"/>
        <dbReference type="ChEBI" id="CHEBI:57540"/>
        <dbReference type="ChEBI" id="CHEBI:57945"/>
        <dbReference type="ChEBI" id="CHEBI:67139"/>
        <dbReference type="EC" id="1.17.1.8"/>
    </reaction>
</comment>
<feature type="binding site" evidence="9">
    <location>
        <position position="44"/>
    </location>
    <ligand>
        <name>NADP(+)</name>
        <dbReference type="ChEBI" id="CHEBI:58349"/>
    </ligand>
</feature>
<dbReference type="PANTHER" id="PTHR20836:SF7">
    <property type="entry name" value="4-HYDROXY-TETRAHYDRODIPICOLINATE REDUCTASE"/>
    <property type="match status" value="1"/>
</dbReference>
<keyword evidence="4 9" id="KW-0521">NADP</keyword>
<evidence type="ECO:0000256" key="4">
    <source>
        <dbReference type="ARBA" id="ARBA00022857"/>
    </source>
</evidence>
<dbReference type="GO" id="GO:0005829">
    <property type="term" value="C:cytosol"/>
    <property type="evidence" value="ECO:0007669"/>
    <property type="project" value="TreeGrafter"/>
</dbReference>
<organism evidence="13 14">
    <name type="scientific">Pilibacter termitis</name>
    <dbReference type="NCBI Taxonomy" id="263852"/>
    <lineage>
        <taxon>Bacteria</taxon>
        <taxon>Bacillati</taxon>
        <taxon>Bacillota</taxon>
        <taxon>Bacilli</taxon>
        <taxon>Lactobacillales</taxon>
        <taxon>Enterococcaceae</taxon>
        <taxon>Pilibacter</taxon>
    </lineage>
</organism>
<evidence type="ECO:0000256" key="2">
    <source>
        <dbReference type="ARBA" id="ARBA00022490"/>
    </source>
</evidence>
<dbReference type="Gene3D" id="3.40.50.720">
    <property type="entry name" value="NAD(P)-binding Rossmann-like Domain"/>
    <property type="match status" value="1"/>
</dbReference>
<dbReference type="AlphaFoldDB" id="A0A1T4MPT0"/>
<evidence type="ECO:0000259" key="11">
    <source>
        <dbReference type="Pfam" id="PF01113"/>
    </source>
</evidence>
<dbReference type="InterPro" id="IPR022663">
    <property type="entry name" value="DapB_C"/>
</dbReference>
<keyword evidence="6 9" id="KW-0560">Oxidoreductase</keyword>
<evidence type="ECO:0000256" key="8">
    <source>
        <dbReference type="ARBA" id="ARBA00023154"/>
    </source>
</evidence>
<comment type="subcellular location">
    <subcellularLocation>
        <location evidence="9">Cytoplasm</location>
    </subcellularLocation>
</comment>
<evidence type="ECO:0000256" key="5">
    <source>
        <dbReference type="ARBA" id="ARBA00022915"/>
    </source>
</evidence>
<dbReference type="RefSeq" id="WP_078807101.1">
    <property type="nucleotide sequence ID" value="NZ_FUXI01000011.1"/>
</dbReference>
<accession>A0A1T4MPT0</accession>
<evidence type="ECO:0000256" key="1">
    <source>
        <dbReference type="ARBA" id="ARBA00006642"/>
    </source>
</evidence>
<reference evidence="13 14" key="1">
    <citation type="submission" date="2017-02" db="EMBL/GenBank/DDBJ databases">
        <authorList>
            <person name="Peterson S.W."/>
        </authorList>
    </citation>
    <scope>NUCLEOTIDE SEQUENCE [LARGE SCALE GENOMIC DNA]</scope>
    <source>
        <strain evidence="13 14">ATCC BAA-1030</strain>
    </source>
</reference>
<dbReference type="CDD" id="cd02274">
    <property type="entry name" value="DHDPR_N"/>
    <property type="match status" value="1"/>
</dbReference>
<keyword evidence="8 9" id="KW-0457">Lysine biosynthesis</keyword>
<evidence type="ECO:0000313" key="13">
    <source>
        <dbReference type="EMBL" id="SJZ69032.1"/>
    </source>
</evidence>
<protein>
    <recommendedName>
        <fullName evidence="9 10">4-hydroxy-tetrahydrodipicolinate reductase</fullName>
        <shortName evidence="9">HTPA reductase</shortName>
        <ecNumber evidence="9 10">1.17.1.8</ecNumber>
    </recommendedName>
</protein>
<comment type="similarity">
    <text evidence="1 9">Belongs to the DapB family.</text>
</comment>
<name>A0A1T4MPT0_9ENTE</name>
<feature type="binding site" evidence="9">
    <location>
        <position position="43"/>
    </location>
    <ligand>
        <name>NAD(+)</name>
        <dbReference type="ChEBI" id="CHEBI:57540"/>
    </ligand>
</feature>
<dbReference type="GO" id="GO:0051287">
    <property type="term" value="F:NAD binding"/>
    <property type="evidence" value="ECO:0007669"/>
    <property type="project" value="UniProtKB-UniRule"/>
</dbReference>
<evidence type="ECO:0000256" key="10">
    <source>
        <dbReference type="NCBIfam" id="TIGR00036"/>
    </source>
</evidence>
<dbReference type="GO" id="GO:0050661">
    <property type="term" value="F:NADP binding"/>
    <property type="evidence" value="ECO:0007669"/>
    <property type="project" value="UniProtKB-UniRule"/>
</dbReference>
<proteinExistence type="inferred from homology"/>
<keyword evidence="2 9" id="KW-0963">Cytoplasm</keyword>
<feature type="binding site" evidence="9">
    <location>
        <position position="131"/>
    </location>
    <ligand>
        <name>(S)-2,3,4,5-tetrahydrodipicolinate</name>
        <dbReference type="ChEBI" id="CHEBI:16845"/>
    </ligand>
</feature>
<dbReference type="PROSITE" id="PS01298">
    <property type="entry name" value="DAPB"/>
    <property type="match status" value="1"/>
</dbReference>
<dbReference type="Pfam" id="PF01113">
    <property type="entry name" value="DapB_N"/>
    <property type="match status" value="1"/>
</dbReference>
<dbReference type="STRING" id="263852.SAMN02745116_01169"/>
<dbReference type="InterPro" id="IPR023940">
    <property type="entry name" value="DHDPR_bac"/>
</dbReference>
<dbReference type="InterPro" id="IPR022664">
    <property type="entry name" value="DapB_N_CS"/>
</dbReference>
<dbReference type="PIRSF" id="PIRSF000161">
    <property type="entry name" value="DHPR"/>
    <property type="match status" value="1"/>
</dbReference>
<comment type="caution">
    <text evidence="9">Was originally thought to be a dihydrodipicolinate reductase (DHDPR), catalyzing the conversion of dihydrodipicolinate to tetrahydrodipicolinate. However, it was shown in E.coli that the substrate of the enzymatic reaction is not dihydrodipicolinate (DHDP) but in fact (2S,4S)-4-hydroxy-2,3,4,5-tetrahydrodipicolinic acid (HTPA), the product released by the DapA-catalyzed reaction.</text>
</comment>
<feature type="active site" description="Proton donor/acceptor" evidence="9">
    <location>
        <position position="130"/>
    </location>
</feature>
<dbReference type="InterPro" id="IPR036291">
    <property type="entry name" value="NAD(P)-bd_dom_sf"/>
</dbReference>
<sequence length="236" mass="26105">MIFSVIGNGKTGGVIQEVVKKNGETLVLPTNDLFTEEPLAFDEKIEGMIDFSHPNNISKILEYVKKNNTAVVIGTTGLSDEHFKMIEEMAHYSPVIYSANYSLGVILMNKLVAEANRVLLDWDVEVIEKHHNQKVDAPSGTANLFLNTILNDRKAELVYGREGSSKRVKEEIGVHSLRGGTLSGEHEVCFMGIDEVLSVKHEAFSNKIFAEGAVHAATWLVGKPNGLYTMEDVLFK</sequence>
<dbReference type="GO" id="GO:0008839">
    <property type="term" value="F:4-hydroxy-tetrahydrodipicolinate reductase"/>
    <property type="evidence" value="ECO:0007669"/>
    <property type="project" value="UniProtKB-UniRule"/>
</dbReference>
<dbReference type="PANTHER" id="PTHR20836">
    <property type="entry name" value="DIHYDRODIPICOLINATE REDUCTASE"/>
    <property type="match status" value="1"/>
</dbReference>
<comment type="function">
    <text evidence="9">Catalyzes the conversion of 4-hydroxy-tetrahydrodipicolinate (HTPA) to tetrahydrodipicolinate.</text>
</comment>
<keyword evidence="3 9" id="KW-0028">Amino-acid biosynthesis</keyword>
<dbReference type="Gene3D" id="3.30.360.10">
    <property type="entry name" value="Dihydrodipicolinate Reductase, domain 2"/>
    <property type="match status" value="1"/>
</dbReference>
<evidence type="ECO:0000256" key="7">
    <source>
        <dbReference type="ARBA" id="ARBA00023027"/>
    </source>
</evidence>
<evidence type="ECO:0000313" key="14">
    <source>
        <dbReference type="Proteomes" id="UP000190328"/>
    </source>
</evidence>
<evidence type="ECO:0000259" key="12">
    <source>
        <dbReference type="Pfam" id="PF05173"/>
    </source>
</evidence>
<evidence type="ECO:0000256" key="6">
    <source>
        <dbReference type="ARBA" id="ARBA00023002"/>
    </source>
</evidence>
<dbReference type="SUPFAM" id="SSF51735">
    <property type="entry name" value="NAD(P)-binding Rossmann-fold domains"/>
    <property type="match status" value="1"/>
</dbReference>
<comment type="catalytic activity">
    <reaction evidence="9">
        <text>(S)-2,3,4,5-tetrahydrodipicolinate + NADP(+) + H2O = (2S,4S)-4-hydroxy-2,3,4,5-tetrahydrodipicolinate + NADPH + H(+)</text>
        <dbReference type="Rhea" id="RHEA:35331"/>
        <dbReference type="ChEBI" id="CHEBI:15377"/>
        <dbReference type="ChEBI" id="CHEBI:15378"/>
        <dbReference type="ChEBI" id="CHEBI:16845"/>
        <dbReference type="ChEBI" id="CHEBI:57783"/>
        <dbReference type="ChEBI" id="CHEBI:58349"/>
        <dbReference type="ChEBI" id="CHEBI:67139"/>
        <dbReference type="EC" id="1.17.1.8"/>
    </reaction>
</comment>
<dbReference type="NCBIfam" id="TIGR00036">
    <property type="entry name" value="dapB"/>
    <property type="match status" value="1"/>
</dbReference>
<comment type="caution">
    <text evidence="9">Lacks conserved residue(s) required for the propagation of feature annotation.</text>
</comment>
<dbReference type="FunFam" id="3.30.360.10:FF:000009">
    <property type="entry name" value="4-hydroxy-tetrahydrodipicolinate reductase"/>
    <property type="match status" value="1"/>
</dbReference>
<gene>
    <name evidence="9" type="primary">dapB</name>
    <name evidence="13" type="ORF">SAMN02745116_01169</name>
</gene>
<dbReference type="EC" id="1.17.1.8" evidence="9 10"/>
<dbReference type="EMBL" id="FUXI01000011">
    <property type="protein sequence ID" value="SJZ69032.1"/>
    <property type="molecule type" value="Genomic_DNA"/>
</dbReference>
<dbReference type="GO" id="GO:0019877">
    <property type="term" value="P:diaminopimelate biosynthetic process"/>
    <property type="evidence" value="ECO:0007669"/>
    <property type="project" value="UniProtKB-UniRule"/>
</dbReference>
<dbReference type="OrthoDB" id="9790352at2"/>
<evidence type="ECO:0000256" key="9">
    <source>
        <dbReference type="HAMAP-Rule" id="MF_00102"/>
    </source>
</evidence>
<feature type="binding site" evidence="9">
    <location>
        <begin position="74"/>
        <end position="76"/>
    </location>
    <ligand>
        <name>NAD(+)</name>
        <dbReference type="ChEBI" id="CHEBI:57540"/>
    </ligand>
</feature>
<keyword evidence="14" id="KW-1185">Reference proteome</keyword>
<dbReference type="GO" id="GO:0016726">
    <property type="term" value="F:oxidoreductase activity, acting on CH or CH2 groups, NAD or NADP as acceptor"/>
    <property type="evidence" value="ECO:0007669"/>
    <property type="project" value="UniProtKB-UniRule"/>
</dbReference>
<dbReference type="Proteomes" id="UP000190328">
    <property type="component" value="Unassembled WGS sequence"/>
</dbReference>
<dbReference type="GO" id="GO:0009089">
    <property type="term" value="P:lysine biosynthetic process via diaminopimelate"/>
    <property type="evidence" value="ECO:0007669"/>
    <property type="project" value="UniProtKB-UniRule"/>
</dbReference>